<evidence type="ECO:0000313" key="15">
    <source>
        <dbReference type="Proteomes" id="UP000253551"/>
    </source>
</evidence>
<keyword evidence="5" id="KW-0963">Cytoplasm</keyword>
<dbReference type="EMBL" id="PJQM01001295">
    <property type="protein sequence ID" value="RCI02698.1"/>
    <property type="molecule type" value="Genomic_DNA"/>
</dbReference>
<keyword evidence="10" id="KW-0030">Aminoacyl-tRNA synthetase</keyword>
<dbReference type="FunFam" id="3.40.50.800:FF:000032">
    <property type="entry name" value="Proline--tRNA ligase"/>
    <property type="match status" value="1"/>
</dbReference>
<keyword evidence="7" id="KW-0547">Nucleotide-binding</keyword>
<evidence type="ECO:0000256" key="2">
    <source>
        <dbReference type="ARBA" id="ARBA00008226"/>
    </source>
</evidence>
<dbReference type="AlphaFoldDB" id="A0A367KKK8"/>
<dbReference type="Proteomes" id="UP000253551">
    <property type="component" value="Unassembled WGS sequence"/>
</dbReference>
<dbReference type="InterPro" id="IPR045864">
    <property type="entry name" value="aa-tRNA-synth_II/BPL/LPL"/>
</dbReference>
<dbReference type="PROSITE" id="PS50862">
    <property type="entry name" value="AA_TRNA_LIGASE_II"/>
    <property type="match status" value="1"/>
</dbReference>
<dbReference type="InterPro" id="IPR002316">
    <property type="entry name" value="Pro-tRNA-ligase_IIa"/>
</dbReference>
<dbReference type="OrthoDB" id="10267474at2759"/>
<dbReference type="Pfam" id="PF03129">
    <property type="entry name" value="HGTP_anticodon"/>
    <property type="match status" value="1"/>
</dbReference>
<dbReference type="EC" id="6.1.1.15" evidence="4"/>
<accession>A0A367KKK8</accession>
<dbReference type="GO" id="GO:0006433">
    <property type="term" value="P:prolyl-tRNA aminoacylation"/>
    <property type="evidence" value="ECO:0007669"/>
    <property type="project" value="InterPro"/>
</dbReference>
<evidence type="ECO:0000256" key="12">
    <source>
        <dbReference type="ARBA" id="ARBA00047671"/>
    </source>
</evidence>
<dbReference type="Pfam" id="PF00587">
    <property type="entry name" value="tRNA-synt_2b"/>
    <property type="match status" value="1"/>
</dbReference>
<dbReference type="PANTHER" id="PTHR42753">
    <property type="entry name" value="MITOCHONDRIAL RIBOSOME PROTEIN L39/PROLYL-TRNA LIGASE FAMILY MEMBER"/>
    <property type="match status" value="1"/>
</dbReference>
<dbReference type="SUPFAM" id="SSF52954">
    <property type="entry name" value="Class II aaRS ABD-related"/>
    <property type="match status" value="1"/>
</dbReference>
<dbReference type="Gene3D" id="3.30.930.10">
    <property type="entry name" value="Bira Bifunctional Protein, Domain 2"/>
    <property type="match status" value="2"/>
</dbReference>
<comment type="subunit">
    <text evidence="3">Homodimer.</text>
</comment>
<dbReference type="InterPro" id="IPR036621">
    <property type="entry name" value="Anticodon-bd_dom_sf"/>
</dbReference>
<protein>
    <recommendedName>
        <fullName evidence="4">proline--tRNA ligase</fullName>
        <ecNumber evidence="4">6.1.1.15</ecNumber>
    </recommendedName>
    <alternativeName>
        <fullName evidence="11">Prolyl-tRNA synthetase</fullName>
    </alternativeName>
</protein>
<evidence type="ECO:0000256" key="8">
    <source>
        <dbReference type="ARBA" id="ARBA00022840"/>
    </source>
</evidence>
<evidence type="ECO:0000256" key="3">
    <source>
        <dbReference type="ARBA" id="ARBA00011738"/>
    </source>
</evidence>
<gene>
    <name evidence="14" type="ORF">CU098_010943</name>
</gene>
<evidence type="ECO:0000256" key="5">
    <source>
        <dbReference type="ARBA" id="ARBA00022490"/>
    </source>
</evidence>
<dbReference type="InterPro" id="IPR002314">
    <property type="entry name" value="aa-tRNA-synt_IIb"/>
</dbReference>
<evidence type="ECO:0000256" key="10">
    <source>
        <dbReference type="ARBA" id="ARBA00023146"/>
    </source>
</evidence>
<evidence type="ECO:0000313" key="14">
    <source>
        <dbReference type="EMBL" id="RCI02698.1"/>
    </source>
</evidence>
<keyword evidence="8" id="KW-0067">ATP-binding</keyword>
<dbReference type="NCBIfam" id="TIGR00409">
    <property type="entry name" value="proS_fam_II"/>
    <property type="match status" value="1"/>
</dbReference>
<keyword evidence="6" id="KW-0436">Ligase</keyword>
<dbReference type="STRING" id="4846.A0A367KKK8"/>
<keyword evidence="15" id="KW-1185">Reference proteome</keyword>
<organism evidence="14 15">
    <name type="scientific">Rhizopus stolonifer</name>
    <name type="common">Rhizopus nigricans</name>
    <dbReference type="NCBI Taxonomy" id="4846"/>
    <lineage>
        <taxon>Eukaryota</taxon>
        <taxon>Fungi</taxon>
        <taxon>Fungi incertae sedis</taxon>
        <taxon>Mucoromycota</taxon>
        <taxon>Mucoromycotina</taxon>
        <taxon>Mucoromycetes</taxon>
        <taxon>Mucorales</taxon>
        <taxon>Mucorineae</taxon>
        <taxon>Rhizopodaceae</taxon>
        <taxon>Rhizopus</taxon>
    </lineage>
</organism>
<dbReference type="PANTHER" id="PTHR42753:SF2">
    <property type="entry name" value="PROLINE--TRNA LIGASE"/>
    <property type="match status" value="1"/>
</dbReference>
<dbReference type="InterPro" id="IPR006195">
    <property type="entry name" value="aa-tRNA-synth_II"/>
</dbReference>
<evidence type="ECO:0000256" key="4">
    <source>
        <dbReference type="ARBA" id="ARBA00012831"/>
    </source>
</evidence>
<evidence type="ECO:0000256" key="7">
    <source>
        <dbReference type="ARBA" id="ARBA00022741"/>
    </source>
</evidence>
<keyword evidence="9" id="KW-0648">Protein biosynthesis</keyword>
<dbReference type="Gene3D" id="3.40.50.800">
    <property type="entry name" value="Anticodon-binding domain"/>
    <property type="match status" value="1"/>
</dbReference>
<name>A0A367KKK8_RHIST</name>
<dbReference type="InterPro" id="IPR044140">
    <property type="entry name" value="ProRS_anticodon_short"/>
</dbReference>
<dbReference type="PRINTS" id="PR01046">
    <property type="entry name" value="TRNASYNTHPRO"/>
</dbReference>
<dbReference type="SUPFAM" id="SSF55681">
    <property type="entry name" value="Class II aaRS and biotin synthetases"/>
    <property type="match status" value="1"/>
</dbReference>
<dbReference type="InterPro" id="IPR004154">
    <property type="entry name" value="Anticodon-bd"/>
</dbReference>
<evidence type="ECO:0000256" key="6">
    <source>
        <dbReference type="ARBA" id="ARBA00022598"/>
    </source>
</evidence>
<reference evidence="14 15" key="1">
    <citation type="journal article" date="2018" name="G3 (Bethesda)">
        <title>Phylogenetic and Phylogenomic Definition of Rhizopus Species.</title>
        <authorList>
            <person name="Gryganskyi A.P."/>
            <person name="Golan J."/>
            <person name="Dolatabadi S."/>
            <person name="Mondo S."/>
            <person name="Robb S."/>
            <person name="Idnurm A."/>
            <person name="Muszewska A."/>
            <person name="Steczkiewicz K."/>
            <person name="Masonjones S."/>
            <person name="Liao H.L."/>
            <person name="Gajdeczka M.T."/>
            <person name="Anike F."/>
            <person name="Vuek A."/>
            <person name="Anishchenko I.M."/>
            <person name="Voigt K."/>
            <person name="de Hoog G.S."/>
            <person name="Smith M.E."/>
            <person name="Heitman J."/>
            <person name="Vilgalys R."/>
            <person name="Stajich J.E."/>
        </authorList>
    </citation>
    <scope>NUCLEOTIDE SEQUENCE [LARGE SCALE GENOMIC DNA]</scope>
    <source>
        <strain evidence="14 15">LSU 92-RS-03</strain>
    </source>
</reference>
<comment type="caution">
    <text evidence="14">The sequence shown here is derived from an EMBL/GenBank/DDBJ whole genome shotgun (WGS) entry which is preliminary data.</text>
</comment>
<dbReference type="GO" id="GO:0005739">
    <property type="term" value="C:mitochondrion"/>
    <property type="evidence" value="ECO:0007669"/>
    <property type="project" value="TreeGrafter"/>
</dbReference>
<dbReference type="CDD" id="cd00861">
    <property type="entry name" value="ProRS_anticodon_short"/>
    <property type="match status" value="1"/>
</dbReference>
<sequence length="487" mass="54266">MQAIGSEKVSLPILLNPEGWKKTGRWEGAKGEFFRLKDRKESDLLLSPTHEEEITQLVANELRSVKQLPIRLYQIGRKYRDELRPRAGLLRGREFIMKDLYSFDATQQEAFETYDQVANAYQRIFQRMGVPFVVAEADSGNIGGSKSHEYHLISSVGEDTLLTCHQCGYTANEELAIGQFNPSSTESTQNSVVKSMLGLDQVDATVVSFSALNAAEDNQHQGMAAILTPPGRAANLLKVQTKLSNYLKEHQWMSQRGTMDMHTIPSSALHPSLMNHLHVFMDNALSCTIETSKNLTVHTPDHFRLAKEGDLCASCDHHPPLSSVKAIECGHTFYLGTKYSAALDCTFRENNTVLPTEMGCYGIGISRLLAAVAEAKHDDKGIAWPESIAPYRVCIVPTDDRKQEFKQLADQVYDALQTHNKDNVVIDDRRSGFGAKMKDAELVGYPYTIIIGPKTLEHGQVEVHQRMQGQQSKKTVISLDSVLKSGL</sequence>
<evidence type="ECO:0000256" key="1">
    <source>
        <dbReference type="ARBA" id="ARBA00004496"/>
    </source>
</evidence>
<feature type="domain" description="Aminoacyl-transfer RNA synthetases class-II family profile" evidence="13">
    <location>
        <begin position="1"/>
        <end position="385"/>
    </location>
</feature>
<dbReference type="InterPro" id="IPR004500">
    <property type="entry name" value="Pro-tRNA-synth_IIa_bac-type"/>
</dbReference>
<comment type="catalytic activity">
    <reaction evidence="12">
        <text>tRNA(Pro) + L-proline + ATP = L-prolyl-tRNA(Pro) + AMP + diphosphate</text>
        <dbReference type="Rhea" id="RHEA:14305"/>
        <dbReference type="Rhea" id="RHEA-COMP:9700"/>
        <dbReference type="Rhea" id="RHEA-COMP:9702"/>
        <dbReference type="ChEBI" id="CHEBI:30616"/>
        <dbReference type="ChEBI" id="CHEBI:33019"/>
        <dbReference type="ChEBI" id="CHEBI:60039"/>
        <dbReference type="ChEBI" id="CHEBI:78442"/>
        <dbReference type="ChEBI" id="CHEBI:78532"/>
        <dbReference type="ChEBI" id="CHEBI:456215"/>
        <dbReference type="EC" id="6.1.1.15"/>
    </reaction>
</comment>
<evidence type="ECO:0000259" key="13">
    <source>
        <dbReference type="PROSITE" id="PS50862"/>
    </source>
</evidence>
<proteinExistence type="inferred from homology"/>
<evidence type="ECO:0000256" key="9">
    <source>
        <dbReference type="ARBA" id="ARBA00022917"/>
    </source>
</evidence>
<dbReference type="GO" id="GO:0005524">
    <property type="term" value="F:ATP binding"/>
    <property type="evidence" value="ECO:0007669"/>
    <property type="project" value="UniProtKB-KW"/>
</dbReference>
<evidence type="ECO:0000256" key="11">
    <source>
        <dbReference type="ARBA" id="ARBA00029731"/>
    </source>
</evidence>
<dbReference type="InterPro" id="IPR050062">
    <property type="entry name" value="Pro-tRNA_synthetase"/>
</dbReference>
<comment type="similarity">
    <text evidence="2">Belongs to the class-II aminoacyl-tRNA synthetase family.</text>
</comment>
<comment type="subcellular location">
    <subcellularLocation>
        <location evidence="1">Cytoplasm</location>
    </subcellularLocation>
</comment>
<dbReference type="GO" id="GO:0004827">
    <property type="term" value="F:proline-tRNA ligase activity"/>
    <property type="evidence" value="ECO:0007669"/>
    <property type="project" value="UniProtKB-EC"/>
</dbReference>